<dbReference type="Proteomes" id="UP000284021">
    <property type="component" value="Unassembled WGS sequence"/>
</dbReference>
<dbReference type="Pfam" id="PF11769">
    <property type="entry name" value="DUF3313"/>
    <property type="match status" value="1"/>
</dbReference>
<dbReference type="AlphaFoldDB" id="A0A418XDF2"/>
<name>A0A418XDF2_9PSED</name>
<proteinExistence type="predicted"/>
<dbReference type="RefSeq" id="WP_119956235.1">
    <property type="nucleotide sequence ID" value="NZ_QYUR01000006.1"/>
</dbReference>
<evidence type="ECO:0000313" key="2">
    <source>
        <dbReference type="Proteomes" id="UP000284021"/>
    </source>
</evidence>
<dbReference type="EMBL" id="QYUR01000006">
    <property type="protein sequence ID" value="RJG10554.1"/>
    <property type="molecule type" value="Genomic_DNA"/>
</dbReference>
<comment type="caution">
    <text evidence="1">The sequence shown here is derived from an EMBL/GenBank/DDBJ whole genome shotgun (WGS) entry which is preliminary data.</text>
</comment>
<reference evidence="1 2" key="1">
    <citation type="submission" date="2018-09" db="EMBL/GenBank/DDBJ databases">
        <authorList>
            <person name="Zhu H."/>
        </authorList>
    </citation>
    <scope>NUCLEOTIDE SEQUENCE [LARGE SCALE GENOMIC DNA]</scope>
    <source>
        <strain evidence="1 2">K1S02-6</strain>
    </source>
</reference>
<keyword evidence="2" id="KW-1185">Reference proteome</keyword>
<dbReference type="InterPro" id="IPR021747">
    <property type="entry name" value="DUF3313"/>
</dbReference>
<organism evidence="1 2">
    <name type="scientific">Pseudomonas cavernicola</name>
    <dbReference type="NCBI Taxonomy" id="2320866"/>
    <lineage>
        <taxon>Bacteria</taxon>
        <taxon>Pseudomonadati</taxon>
        <taxon>Pseudomonadota</taxon>
        <taxon>Gammaproteobacteria</taxon>
        <taxon>Pseudomonadales</taxon>
        <taxon>Pseudomonadaceae</taxon>
        <taxon>Pseudomonas</taxon>
    </lineage>
</organism>
<protein>
    <submittedName>
        <fullName evidence="1">DUF3313 domain-containing protein</fullName>
    </submittedName>
</protein>
<dbReference type="PROSITE" id="PS51257">
    <property type="entry name" value="PROKAR_LIPOPROTEIN"/>
    <property type="match status" value="1"/>
</dbReference>
<dbReference type="OrthoDB" id="6192874at2"/>
<sequence>MSMSRKLLVGVVLSSLLLGGCVSKVTEKEQYSGFLPSYDGLQEVTTVSGQKAMRWVAPGFTPGAYSTVVFNQLELYPAPKPNERVNLQTLQDLQAFTSASAKSVLAQKYQVVPTLQAAPAGSRTLIMHAAITGVTASNEGMKWYEVVPVAAVVGAASAASGHRDQNTELYIEADFIDAASGLPVAKVVRKVFGKTLENESQEITADDFKAAINGLTGDMQAFLK</sequence>
<evidence type="ECO:0000313" key="1">
    <source>
        <dbReference type="EMBL" id="RJG10554.1"/>
    </source>
</evidence>
<gene>
    <name evidence="1" type="ORF">D3879_21430</name>
</gene>
<accession>A0A418XDF2</accession>